<reference evidence="5" key="1">
    <citation type="journal article" date="2017" name="Genome Biol.">
        <title>Comparative genomics reveals high biological diversity and specific adaptations in the industrially and medically important fungal genus Aspergillus.</title>
        <authorList>
            <person name="de Vries R.P."/>
            <person name="Riley R."/>
            <person name="Wiebenga A."/>
            <person name="Aguilar-Osorio G."/>
            <person name="Amillis S."/>
            <person name="Uchima C.A."/>
            <person name="Anderluh G."/>
            <person name="Asadollahi M."/>
            <person name="Askin M."/>
            <person name="Barry K."/>
            <person name="Battaglia E."/>
            <person name="Bayram O."/>
            <person name="Benocci T."/>
            <person name="Braus-Stromeyer S.A."/>
            <person name="Caldana C."/>
            <person name="Canovas D."/>
            <person name="Cerqueira G.C."/>
            <person name="Chen F."/>
            <person name="Chen W."/>
            <person name="Choi C."/>
            <person name="Clum A."/>
            <person name="Dos Santos R.A."/>
            <person name="Damasio A.R."/>
            <person name="Diallinas G."/>
            <person name="Emri T."/>
            <person name="Fekete E."/>
            <person name="Flipphi M."/>
            <person name="Freyberg S."/>
            <person name="Gallo A."/>
            <person name="Gournas C."/>
            <person name="Habgood R."/>
            <person name="Hainaut M."/>
            <person name="Harispe M.L."/>
            <person name="Henrissat B."/>
            <person name="Hilden K.S."/>
            <person name="Hope R."/>
            <person name="Hossain A."/>
            <person name="Karabika E."/>
            <person name="Karaffa L."/>
            <person name="Karanyi Z."/>
            <person name="Krasevec N."/>
            <person name="Kuo A."/>
            <person name="Kusch H."/>
            <person name="LaButti K."/>
            <person name="Lagendijk E.L."/>
            <person name="Lapidus A."/>
            <person name="Levasseur A."/>
            <person name="Lindquist E."/>
            <person name="Lipzen A."/>
            <person name="Logrieco A.F."/>
            <person name="MacCabe A."/>
            <person name="Maekelae M.R."/>
            <person name="Malavazi I."/>
            <person name="Melin P."/>
            <person name="Meyer V."/>
            <person name="Mielnichuk N."/>
            <person name="Miskei M."/>
            <person name="Molnar A.P."/>
            <person name="Mule G."/>
            <person name="Ngan C.Y."/>
            <person name="Orejas M."/>
            <person name="Orosz E."/>
            <person name="Ouedraogo J.P."/>
            <person name="Overkamp K.M."/>
            <person name="Park H.-S."/>
            <person name="Perrone G."/>
            <person name="Piumi F."/>
            <person name="Punt P.J."/>
            <person name="Ram A.F."/>
            <person name="Ramon A."/>
            <person name="Rauscher S."/>
            <person name="Record E."/>
            <person name="Riano-Pachon D.M."/>
            <person name="Robert V."/>
            <person name="Roehrig J."/>
            <person name="Ruller R."/>
            <person name="Salamov A."/>
            <person name="Salih N.S."/>
            <person name="Samson R.A."/>
            <person name="Sandor E."/>
            <person name="Sanguinetti M."/>
            <person name="Schuetze T."/>
            <person name="Sepcic K."/>
            <person name="Shelest E."/>
            <person name="Sherlock G."/>
            <person name="Sophianopoulou V."/>
            <person name="Squina F.M."/>
            <person name="Sun H."/>
            <person name="Susca A."/>
            <person name="Todd R.B."/>
            <person name="Tsang A."/>
            <person name="Unkles S.E."/>
            <person name="van de Wiele N."/>
            <person name="van Rossen-Uffink D."/>
            <person name="Oliveira J.V."/>
            <person name="Vesth T.C."/>
            <person name="Visser J."/>
            <person name="Yu J.-H."/>
            <person name="Zhou M."/>
            <person name="Andersen M.R."/>
            <person name="Archer D.B."/>
            <person name="Baker S.E."/>
            <person name="Benoit I."/>
            <person name="Brakhage A.A."/>
            <person name="Braus G.H."/>
            <person name="Fischer R."/>
            <person name="Frisvad J.C."/>
            <person name="Goldman G.H."/>
            <person name="Houbraken J."/>
            <person name="Oakley B."/>
            <person name="Pocsi I."/>
            <person name="Scazzocchio C."/>
            <person name="Seiboth B."/>
            <person name="vanKuyk P.A."/>
            <person name="Wortman J."/>
            <person name="Dyer P.S."/>
            <person name="Grigoriev I.V."/>
        </authorList>
    </citation>
    <scope>NUCLEOTIDE SEQUENCE [LARGE SCALE GENOMIC DNA]</scope>
    <source>
        <strain evidence="5">ITEM 5010</strain>
    </source>
</reference>
<gene>
    <name evidence="4" type="ORF">ASPCADRAFT_204919</name>
</gene>
<dbReference type="Gene3D" id="2.40.128.600">
    <property type="match status" value="1"/>
</dbReference>
<sequence length="500" mass="55849">MDRVNSPQFAARVEELMAEHHVPGLALALVHHDRIASAGYGHACLDPPRPCTPDTLFDIASASKSLTAAAVALLVDDDRSYPDVQYTTPMAHLLPDDFVLPGDEYTQGVTVEDILSHRTGMPGHDLSYMSPRARQPDDARSVTRNLRHLPVAAPIRSKYMYCNMMYTVATHLVEHKTRQPFADYLEDRFFRPLGMTSTNLQPQRARDRGLGDRFATGYTWVADDAKYLGFPTPDCPEAQGAGSIMTSVNDYIQWVQAMIHCKGPVTDSVYKGLVQPRIITDPTSEHLDPLTSPTLYAAGWEVRYYRGQRVVSHDGAISGFGTSHFFLPEYHFGGVIFGNSEAGNPVADILARELIDEVLQVPPAERPDWNSILFAEWTRSDDPSEEELRQKLCPGLEPPQPQELPLRAYTGEYHHPGYHTLTVEAKDGQLFIDATDRSFGFTLTLDHICDQSKYIAHLSDFLEGGDVPFMAEFELANGQATRLGLDLEVDLESLVWFERV</sequence>
<dbReference type="InterPro" id="IPR050491">
    <property type="entry name" value="AmpC-like"/>
</dbReference>
<dbReference type="OrthoDB" id="5946976at2759"/>
<accession>A0A1R3RXV9</accession>
<proteinExistence type="inferred from homology"/>
<dbReference type="AlphaFoldDB" id="A0A1R3RXV9"/>
<feature type="domain" description="Peptidase S12 Pab87-related C-terminal" evidence="3">
    <location>
        <begin position="398"/>
        <end position="498"/>
    </location>
</feature>
<evidence type="ECO:0000259" key="3">
    <source>
        <dbReference type="Pfam" id="PF11954"/>
    </source>
</evidence>
<keyword evidence="5" id="KW-1185">Reference proteome</keyword>
<dbReference type="STRING" id="602072.A0A1R3RXV9"/>
<dbReference type="PANTHER" id="PTHR46825:SF9">
    <property type="entry name" value="BETA-LACTAMASE-RELATED DOMAIN-CONTAINING PROTEIN"/>
    <property type="match status" value="1"/>
</dbReference>
<organism evidence="4 5">
    <name type="scientific">Aspergillus carbonarius (strain ITEM 5010)</name>
    <dbReference type="NCBI Taxonomy" id="602072"/>
    <lineage>
        <taxon>Eukaryota</taxon>
        <taxon>Fungi</taxon>
        <taxon>Dikarya</taxon>
        <taxon>Ascomycota</taxon>
        <taxon>Pezizomycotina</taxon>
        <taxon>Eurotiomycetes</taxon>
        <taxon>Eurotiomycetidae</taxon>
        <taxon>Eurotiales</taxon>
        <taxon>Aspergillaceae</taxon>
        <taxon>Aspergillus</taxon>
        <taxon>Aspergillus subgen. Circumdati</taxon>
    </lineage>
</organism>
<name>A0A1R3RXV9_ASPC5</name>
<evidence type="ECO:0000313" key="5">
    <source>
        <dbReference type="Proteomes" id="UP000188318"/>
    </source>
</evidence>
<evidence type="ECO:0000256" key="1">
    <source>
        <dbReference type="ARBA" id="ARBA00038215"/>
    </source>
</evidence>
<dbReference type="Proteomes" id="UP000188318">
    <property type="component" value="Unassembled WGS sequence"/>
</dbReference>
<dbReference type="PANTHER" id="PTHR46825">
    <property type="entry name" value="D-ALANYL-D-ALANINE-CARBOXYPEPTIDASE/ENDOPEPTIDASE AMPH"/>
    <property type="match status" value="1"/>
</dbReference>
<dbReference type="InterPro" id="IPR001466">
    <property type="entry name" value="Beta-lactam-related"/>
</dbReference>
<protein>
    <recommendedName>
        <fullName evidence="6">Beta-lactamase-related domain-containing protein</fullName>
    </recommendedName>
</protein>
<dbReference type="Gene3D" id="3.40.710.10">
    <property type="entry name" value="DD-peptidase/beta-lactamase superfamily"/>
    <property type="match status" value="1"/>
</dbReference>
<dbReference type="EMBL" id="KV907495">
    <property type="protein sequence ID" value="OOF99290.1"/>
    <property type="molecule type" value="Genomic_DNA"/>
</dbReference>
<dbReference type="InterPro" id="IPR021860">
    <property type="entry name" value="Peptidase_S12_Pab87-rel_C"/>
</dbReference>
<evidence type="ECO:0008006" key="6">
    <source>
        <dbReference type="Google" id="ProtNLM"/>
    </source>
</evidence>
<dbReference type="Pfam" id="PF11954">
    <property type="entry name" value="DUF3471"/>
    <property type="match status" value="1"/>
</dbReference>
<dbReference type="InterPro" id="IPR012338">
    <property type="entry name" value="Beta-lactam/transpept-like"/>
</dbReference>
<evidence type="ECO:0000259" key="2">
    <source>
        <dbReference type="Pfam" id="PF00144"/>
    </source>
</evidence>
<comment type="similarity">
    <text evidence="1">Belongs to the peptidase S12 family.</text>
</comment>
<dbReference type="SUPFAM" id="SSF56601">
    <property type="entry name" value="beta-lactamase/transpeptidase-like"/>
    <property type="match status" value="1"/>
</dbReference>
<dbReference type="VEuPathDB" id="FungiDB:ASPCADRAFT_204919"/>
<dbReference type="Pfam" id="PF00144">
    <property type="entry name" value="Beta-lactamase"/>
    <property type="match status" value="1"/>
</dbReference>
<evidence type="ECO:0000313" key="4">
    <source>
        <dbReference type="EMBL" id="OOF99290.1"/>
    </source>
</evidence>
<dbReference type="OMA" id="TGYTWKR"/>
<feature type="domain" description="Beta-lactamase-related" evidence="2">
    <location>
        <begin position="9"/>
        <end position="353"/>
    </location>
</feature>